<keyword evidence="2" id="KW-1185">Reference proteome</keyword>
<evidence type="ECO:0000313" key="1">
    <source>
        <dbReference type="EMBL" id="KAF3548855.1"/>
    </source>
</evidence>
<name>A0ABQ7CA41_BRACR</name>
<dbReference type="Proteomes" id="UP000266723">
    <property type="component" value="Unassembled WGS sequence"/>
</dbReference>
<dbReference type="EMBL" id="QGKV02000832">
    <property type="protein sequence ID" value="KAF3548855.1"/>
    <property type="molecule type" value="Genomic_DNA"/>
</dbReference>
<proteinExistence type="predicted"/>
<accession>A0ABQ7CA41</accession>
<gene>
    <name evidence="1" type="ORF">DY000_02010428</name>
</gene>
<organism evidence="1 2">
    <name type="scientific">Brassica cretica</name>
    <name type="common">Mustard</name>
    <dbReference type="NCBI Taxonomy" id="69181"/>
    <lineage>
        <taxon>Eukaryota</taxon>
        <taxon>Viridiplantae</taxon>
        <taxon>Streptophyta</taxon>
        <taxon>Embryophyta</taxon>
        <taxon>Tracheophyta</taxon>
        <taxon>Spermatophyta</taxon>
        <taxon>Magnoliopsida</taxon>
        <taxon>eudicotyledons</taxon>
        <taxon>Gunneridae</taxon>
        <taxon>Pentapetalae</taxon>
        <taxon>rosids</taxon>
        <taxon>malvids</taxon>
        <taxon>Brassicales</taxon>
        <taxon>Brassicaceae</taxon>
        <taxon>Brassiceae</taxon>
        <taxon>Brassica</taxon>
    </lineage>
</organism>
<sequence>MNQLMEQLVEGDRKINTTSSSAQKIVDEATHHRDQNLPNPDKFGLLTKTTRINNHIHVPDDSDLCTLKYGGSNQPINARYCCSTPPLFKEV</sequence>
<comment type="caution">
    <text evidence="1">The sequence shown here is derived from an EMBL/GenBank/DDBJ whole genome shotgun (WGS) entry which is preliminary data.</text>
</comment>
<evidence type="ECO:0000313" key="2">
    <source>
        <dbReference type="Proteomes" id="UP000266723"/>
    </source>
</evidence>
<reference evidence="1 2" key="1">
    <citation type="journal article" date="2020" name="BMC Genomics">
        <title>Intraspecific diversification of the crop wild relative Brassica cretica Lam. using demographic model selection.</title>
        <authorList>
            <person name="Kioukis A."/>
            <person name="Michalopoulou V.A."/>
            <person name="Briers L."/>
            <person name="Pirintsos S."/>
            <person name="Studholme D.J."/>
            <person name="Pavlidis P."/>
            <person name="Sarris P.F."/>
        </authorList>
    </citation>
    <scope>NUCLEOTIDE SEQUENCE [LARGE SCALE GENOMIC DNA]</scope>
    <source>
        <strain evidence="2">cv. PFS-1207/04</strain>
    </source>
</reference>
<protein>
    <submittedName>
        <fullName evidence="1">Uncharacterized protein</fullName>
    </submittedName>
</protein>